<dbReference type="SUPFAM" id="SSF53756">
    <property type="entry name" value="UDP-Glycosyltransferase/glycogen phosphorylase"/>
    <property type="match status" value="1"/>
</dbReference>
<dbReference type="Proteomes" id="UP001589590">
    <property type="component" value="Unassembled WGS sequence"/>
</dbReference>
<proteinExistence type="predicted"/>
<dbReference type="RefSeq" id="WP_290272287.1">
    <property type="nucleotide sequence ID" value="NZ_JAUFQP010000013.1"/>
</dbReference>
<reference evidence="3 4" key="1">
    <citation type="submission" date="2024-09" db="EMBL/GenBank/DDBJ databases">
        <authorList>
            <person name="Sun Q."/>
            <person name="Mori K."/>
        </authorList>
    </citation>
    <scope>NUCLEOTIDE SEQUENCE [LARGE SCALE GENOMIC DNA]</scope>
    <source>
        <strain evidence="3 4">CECT 8300</strain>
    </source>
</reference>
<dbReference type="GO" id="GO:0016757">
    <property type="term" value="F:glycosyltransferase activity"/>
    <property type="evidence" value="ECO:0007669"/>
    <property type="project" value="UniProtKB-KW"/>
</dbReference>
<name>A0ABV5H3J7_9FLAO</name>
<dbReference type="Pfam" id="PF00534">
    <property type="entry name" value="Glycos_transf_1"/>
    <property type="match status" value="1"/>
</dbReference>
<sequence>MKILLISMPSIHVIRWVENLQEAGHELYWFDVMGRGALQTDVITEEKQFIDWKKRKRPYFKGEYFLSKKAPNVALALQPFLEVTAAEFLKHLIFKIKPDVVHSFEMQSCSYPILKTMKEFSHLKWIYSCWGSDLYYYSNLKSHKNKIKKVLSRVDYLFTDCIRDYNLAMTLGFKGVFLGAVPGGSGYDLQKLKKFKIKNRKIILVKGYEHDFGKALNVIKALELLPEIIKYDVVVFGAHQKVIDYIKCNNLAYKTFSRHGLSHDELLKLMGKSLIYIGNSISDGIPNTLLEAIVMGAFPIQSNPGSVTEEYINNNENGLIINNPENIEDLKKVILKAINSVALREKAKSINDRVAKEKLNKKIVKKQIIDAYIQI</sequence>
<dbReference type="EMBL" id="JBHMFA010000009">
    <property type="protein sequence ID" value="MFB9105875.1"/>
    <property type="molecule type" value="Genomic_DNA"/>
</dbReference>
<feature type="domain" description="Glycosyl transferase family 1" evidence="1">
    <location>
        <begin position="215"/>
        <end position="348"/>
    </location>
</feature>
<evidence type="ECO:0000259" key="1">
    <source>
        <dbReference type="Pfam" id="PF00534"/>
    </source>
</evidence>
<keyword evidence="3" id="KW-0808">Transferase</keyword>
<feature type="domain" description="Glycosyltransferase subfamily 4-like N-terminal" evidence="2">
    <location>
        <begin position="3"/>
        <end position="159"/>
    </location>
</feature>
<keyword evidence="4" id="KW-1185">Reference proteome</keyword>
<accession>A0ABV5H3J7</accession>
<dbReference type="Pfam" id="PF13477">
    <property type="entry name" value="Glyco_trans_4_2"/>
    <property type="match status" value="1"/>
</dbReference>
<evidence type="ECO:0000313" key="4">
    <source>
        <dbReference type="Proteomes" id="UP001589590"/>
    </source>
</evidence>
<evidence type="ECO:0000259" key="2">
    <source>
        <dbReference type="Pfam" id="PF13477"/>
    </source>
</evidence>
<evidence type="ECO:0000313" key="3">
    <source>
        <dbReference type="EMBL" id="MFB9105875.1"/>
    </source>
</evidence>
<organism evidence="3 4">
    <name type="scientific">Algibacter miyuki</name>
    <dbReference type="NCBI Taxonomy" id="1306933"/>
    <lineage>
        <taxon>Bacteria</taxon>
        <taxon>Pseudomonadati</taxon>
        <taxon>Bacteroidota</taxon>
        <taxon>Flavobacteriia</taxon>
        <taxon>Flavobacteriales</taxon>
        <taxon>Flavobacteriaceae</taxon>
        <taxon>Algibacter</taxon>
    </lineage>
</organism>
<protein>
    <submittedName>
        <fullName evidence="3">Glycosyltransferase</fullName>
        <ecNumber evidence="3">2.4.-.-</ecNumber>
    </submittedName>
</protein>
<gene>
    <name evidence="3" type="ORF">ACFFU1_13290</name>
</gene>
<dbReference type="EC" id="2.4.-.-" evidence="3"/>
<dbReference type="InterPro" id="IPR001296">
    <property type="entry name" value="Glyco_trans_1"/>
</dbReference>
<dbReference type="Gene3D" id="3.40.50.2000">
    <property type="entry name" value="Glycogen Phosphorylase B"/>
    <property type="match status" value="2"/>
</dbReference>
<dbReference type="PANTHER" id="PTHR12526">
    <property type="entry name" value="GLYCOSYLTRANSFERASE"/>
    <property type="match status" value="1"/>
</dbReference>
<keyword evidence="3" id="KW-0328">Glycosyltransferase</keyword>
<comment type="caution">
    <text evidence="3">The sequence shown here is derived from an EMBL/GenBank/DDBJ whole genome shotgun (WGS) entry which is preliminary data.</text>
</comment>
<dbReference type="InterPro" id="IPR028098">
    <property type="entry name" value="Glyco_trans_4-like_N"/>
</dbReference>